<evidence type="ECO:0000259" key="4">
    <source>
        <dbReference type="Pfam" id="PF13439"/>
    </source>
</evidence>
<proteinExistence type="predicted"/>
<dbReference type="InterPro" id="IPR001296">
    <property type="entry name" value="Glyco_trans_1"/>
</dbReference>
<sequence>MNQIEKIVLVANNIGGLGGVSTFVRTMAREFTRRGYEVLLLGFDQVDAEVDLSEFTSFTAFDAPTPETVDPRTRVLGKADPAVIASHRRLEKLRGRGRERLKRVLPEFDARTAVICTQVFGMERLLDAGFDPGNRNGPLTFGQHHSSFDAARVGGYVRRMLEAYKDIDRFVALTEADARDFQLAGIPSVSTIANPLDMPEVNPDPKSRTVTTVARIHEVKRIDRMLFAWSQVCQSFPEWNLEIWGSGPDEELVAQLIAELGLGSSAFLMGPTSNVPGVLAHSALTVLSSDEEGLPLSIVEAARAGLPTVSVDCAPGIRELIDDGITGIVTPPRSVEGLAAGLRALMDDDHARRTMGAAAQQKARQWSPAAIGDRWEEEFERALR</sequence>
<accession>A0ABV5X483</accession>
<evidence type="ECO:0000256" key="1">
    <source>
        <dbReference type="ARBA" id="ARBA00022676"/>
    </source>
</evidence>
<name>A0ABV5X483_9MICO</name>
<evidence type="ECO:0000313" key="5">
    <source>
        <dbReference type="EMBL" id="MFB9777266.1"/>
    </source>
</evidence>
<dbReference type="GO" id="GO:0016757">
    <property type="term" value="F:glycosyltransferase activity"/>
    <property type="evidence" value="ECO:0007669"/>
    <property type="project" value="UniProtKB-KW"/>
</dbReference>
<dbReference type="EC" id="2.4.-.-" evidence="5"/>
<dbReference type="Pfam" id="PF13439">
    <property type="entry name" value="Glyco_transf_4"/>
    <property type="match status" value="1"/>
</dbReference>
<dbReference type="PANTHER" id="PTHR12526:SF627">
    <property type="entry name" value="D-RHAMNOSYLTRANSFERASE WBPZ"/>
    <property type="match status" value="1"/>
</dbReference>
<organism evidence="5 6">
    <name type="scientific">Brevibacterium otitidis</name>
    <dbReference type="NCBI Taxonomy" id="53364"/>
    <lineage>
        <taxon>Bacteria</taxon>
        <taxon>Bacillati</taxon>
        <taxon>Actinomycetota</taxon>
        <taxon>Actinomycetes</taxon>
        <taxon>Micrococcales</taxon>
        <taxon>Brevibacteriaceae</taxon>
        <taxon>Brevibacterium</taxon>
    </lineage>
</organism>
<reference evidence="5 6" key="1">
    <citation type="submission" date="2024-09" db="EMBL/GenBank/DDBJ databases">
        <authorList>
            <person name="Sun Q."/>
            <person name="Mori K."/>
        </authorList>
    </citation>
    <scope>NUCLEOTIDE SEQUENCE [LARGE SCALE GENOMIC DNA]</scope>
    <source>
        <strain evidence="5 6">JCM 11683</strain>
    </source>
</reference>
<feature type="domain" description="Glycosyl transferase family 1" evidence="3">
    <location>
        <begin position="199"/>
        <end position="361"/>
    </location>
</feature>
<protein>
    <submittedName>
        <fullName evidence="5">Glycosyltransferase</fullName>
        <ecNumber evidence="5">2.4.-.-</ecNumber>
    </submittedName>
</protein>
<dbReference type="InterPro" id="IPR028098">
    <property type="entry name" value="Glyco_trans_4-like_N"/>
</dbReference>
<keyword evidence="2 5" id="KW-0808">Transferase</keyword>
<feature type="domain" description="Glycosyltransferase subfamily 4-like N-terminal" evidence="4">
    <location>
        <begin position="18"/>
        <end position="197"/>
    </location>
</feature>
<keyword evidence="1 5" id="KW-0328">Glycosyltransferase</keyword>
<evidence type="ECO:0000313" key="6">
    <source>
        <dbReference type="Proteomes" id="UP001589707"/>
    </source>
</evidence>
<keyword evidence="6" id="KW-1185">Reference proteome</keyword>
<dbReference type="Pfam" id="PF00534">
    <property type="entry name" value="Glycos_transf_1"/>
    <property type="match status" value="1"/>
</dbReference>
<evidence type="ECO:0000259" key="3">
    <source>
        <dbReference type="Pfam" id="PF00534"/>
    </source>
</evidence>
<dbReference type="PANTHER" id="PTHR12526">
    <property type="entry name" value="GLYCOSYLTRANSFERASE"/>
    <property type="match status" value="1"/>
</dbReference>
<dbReference type="SUPFAM" id="SSF53756">
    <property type="entry name" value="UDP-Glycosyltransferase/glycogen phosphorylase"/>
    <property type="match status" value="1"/>
</dbReference>
<comment type="caution">
    <text evidence="5">The sequence shown here is derived from an EMBL/GenBank/DDBJ whole genome shotgun (WGS) entry which is preliminary data.</text>
</comment>
<dbReference type="Proteomes" id="UP001589707">
    <property type="component" value="Unassembled WGS sequence"/>
</dbReference>
<dbReference type="Gene3D" id="3.40.50.2000">
    <property type="entry name" value="Glycogen Phosphorylase B"/>
    <property type="match status" value="2"/>
</dbReference>
<gene>
    <name evidence="5" type="ORF">ACFFN1_12800</name>
</gene>
<dbReference type="RefSeq" id="WP_376841171.1">
    <property type="nucleotide sequence ID" value="NZ_JBHMAU010000074.1"/>
</dbReference>
<evidence type="ECO:0000256" key="2">
    <source>
        <dbReference type="ARBA" id="ARBA00022679"/>
    </source>
</evidence>
<dbReference type="EMBL" id="JBHMAU010000074">
    <property type="protein sequence ID" value="MFB9777266.1"/>
    <property type="molecule type" value="Genomic_DNA"/>
</dbReference>